<evidence type="ECO:0000313" key="3">
    <source>
        <dbReference type="Proteomes" id="UP000265520"/>
    </source>
</evidence>
<feature type="non-terminal residue" evidence="2">
    <location>
        <position position="34"/>
    </location>
</feature>
<reference evidence="2 3" key="1">
    <citation type="journal article" date="2018" name="Front. Plant Sci.">
        <title>Red Clover (Trifolium pratense) and Zigzag Clover (T. medium) - A Picture of Genomic Similarities and Differences.</title>
        <authorList>
            <person name="Dluhosova J."/>
            <person name="Istvanek J."/>
            <person name="Nedelnik J."/>
            <person name="Repkova J."/>
        </authorList>
    </citation>
    <scope>NUCLEOTIDE SEQUENCE [LARGE SCALE GENOMIC DNA]</scope>
    <source>
        <strain evidence="3">cv. 10/8</strain>
        <tissue evidence="2">Leaf</tissue>
    </source>
</reference>
<protein>
    <submittedName>
        <fullName evidence="2">Uncharacterized protein</fullName>
    </submittedName>
</protein>
<dbReference type="EMBL" id="LXQA010306807">
    <property type="protein sequence ID" value="MCI42625.1"/>
    <property type="molecule type" value="Genomic_DNA"/>
</dbReference>
<evidence type="ECO:0000256" key="1">
    <source>
        <dbReference type="SAM" id="MobiDB-lite"/>
    </source>
</evidence>
<feature type="compositionally biased region" description="Basic and acidic residues" evidence="1">
    <location>
        <begin position="1"/>
        <end position="10"/>
    </location>
</feature>
<comment type="caution">
    <text evidence="2">The sequence shown here is derived from an EMBL/GenBank/DDBJ whole genome shotgun (WGS) entry which is preliminary data.</text>
</comment>
<evidence type="ECO:0000313" key="2">
    <source>
        <dbReference type="EMBL" id="MCI42625.1"/>
    </source>
</evidence>
<proteinExistence type="predicted"/>
<dbReference type="Proteomes" id="UP000265520">
    <property type="component" value="Unassembled WGS sequence"/>
</dbReference>
<organism evidence="2 3">
    <name type="scientific">Trifolium medium</name>
    <dbReference type="NCBI Taxonomy" id="97028"/>
    <lineage>
        <taxon>Eukaryota</taxon>
        <taxon>Viridiplantae</taxon>
        <taxon>Streptophyta</taxon>
        <taxon>Embryophyta</taxon>
        <taxon>Tracheophyta</taxon>
        <taxon>Spermatophyta</taxon>
        <taxon>Magnoliopsida</taxon>
        <taxon>eudicotyledons</taxon>
        <taxon>Gunneridae</taxon>
        <taxon>Pentapetalae</taxon>
        <taxon>rosids</taxon>
        <taxon>fabids</taxon>
        <taxon>Fabales</taxon>
        <taxon>Fabaceae</taxon>
        <taxon>Papilionoideae</taxon>
        <taxon>50 kb inversion clade</taxon>
        <taxon>NPAAA clade</taxon>
        <taxon>Hologalegina</taxon>
        <taxon>IRL clade</taxon>
        <taxon>Trifolieae</taxon>
        <taxon>Trifolium</taxon>
    </lineage>
</organism>
<keyword evidence="3" id="KW-1185">Reference proteome</keyword>
<name>A0A392S401_9FABA</name>
<accession>A0A392S401</accession>
<feature type="region of interest" description="Disordered" evidence="1">
    <location>
        <begin position="1"/>
        <end position="34"/>
    </location>
</feature>
<sequence>MSKVKGEEFKASLATAKKRKETEPVVAVASDGLE</sequence>
<dbReference type="AlphaFoldDB" id="A0A392S401"/>